<feature type="transmembrane region" description="Helical" evidence="1">
    <location>
        <begin position="12"/>
        <end position="30"/>
    </location>
</feature>
<evidence type="ECO:0000313" key="2">
    <source>
        <dbReference type="EMBL" id="QHI39075.1"/>
    </source>
</evidence>
<dbReference type="AlphaFoldDB" id="A0A7L4ZQZ0"/>
<evidence type="ECO:0000313" key="3">
    <source>
        <dbReference type="Proteomes" id="UP000464657"/>
    </source>
</evidence>
<keyword evidence="1" id="KW-0472">Membrane</keyword>
<reference evidence="2 3" key="1">
    <citation type="journal article" date="2013" name="Int. J. Syst. Evol. Microbiol.">
        <title>Kordia antarctica sp. nov., isolated from Antarctic seawater.</title>
        <authorList>
            <person name="Baek K."/>
            <person name="Choi A."/>
            <person name="Kang I."/>
            <person name="Lee K."/>
            <person name="Cho J.C."/>
        </authorList>
    </citation>
    <scope>NUCLEOTIDE SEQUENCE [LARGE SCALE GENOMIC DNA]</scope>
    <source>
        <strain evidence="2 3">IMCC3317</strain>
    </source>
</reference>
<feature type="transmembrane region" description="Helical" evidence="1">
    <location>
        <begin position="109"/>
        <end position="127"/>
    </location>
</feature>
<dbReference type="EMBL" id="CP019288">
    <property type="protein sequence ID" value="QHI39075.1"/>
    <property type="molecule type" value="Genomic_DNA"/>
</dbReference>
<dbReference type="OrthoDB" id="5491447at2"/>
<proteinExistence type="predicted"/>
<dbReference type="Proteomes" id="UP000464657">
    <property type="component" value="Chromosome"/>
</dbReference>
<evidence type="ECO:0000256" key="1">
    <source>
        <dbReference type="SAM" id="Phobius"/>
    </source>
</evidence>
<sequence>MSRKINHIFYNFLRIGIFFIISLSGSVSHATNAVQQQVPVIQDTSDVTPKTYDEDFKDRYESSEYIYEEEKTKGWFSRFIDWLEATIESLFDFESRQDAADFLISAKNIFYVVIIIIVVFLIVRAIMNGEGRWVFGKASDRKRITHEDVETNIHIIDFTTLISEALTNNEYRLAIRYQYLHMLKKMSASEIIKYDPEKTNLDYSHEIKNEKVREQFLYTSYLYNYVWYGEFTIDKEQYEQAEESFNLILKNMAA</sequence>
<dbReference type="RefSeq" id="WP_160131582.1">
    <property type="nucleotide sequence ID" value="NZ_CP019288.1"/>
</dbReference>
<name>A0A7L4ZQZ0_9FLAO</name>
<keyword evidence="1" id="KW-1133">Transmembrane helix</keyword>
<accession>A0A7L4ZQZ0</accession>
<evidence type="ECO:0008006" key="4">
    <source>
        <dbReference type="Google" id="ProtNLM"/>
    </source>
</evidence>
<keyword evidence="1" id="KW-0812">Transmembrane</keyword>
<keyword evidence="3" id="KW-1185">Reference proteome</keyword>
<organism evidence="2 3">
    <name type="scientific">Kordia antarctica</name>
    <dbReference type="NCBI Taxonomy" id="1218801"/>
    <lineage>
        <taxon>Bacteria</taxon>
        <taxon>Pseudomonadati</taxon>
        <taxon>Bacteroidota</taxon>
        <taxon>Flavobacteriia</taxon>
        <taxon>Flavobacteriales</taxon>
        <taxon>Flavobacteriaceae</taxon>
        <taxon>Kordia</taxon>
    </lineage>
</organism>
<protein>
    <recommendedName>
        <fullName evidence="4">DUF4129 domain-containing protein</fullName>
    </recommendedName>
</protein>
<dbReference type="KEGG" id="kan:IMCC3317_44760"/>
<gene>
    <name evidence="2" type="ORF">IMCC3317_44760</name>
</gene>